<dbReference type="InterPro" id="IPR016024">
    <property type="entry name" value="ARM-type_fold"/>
</dbReference>
<dbReference type="Pfam" id="PF10304">
    <property type="entry name" value="RTP1_C2"/>
    <property type="match status" value="1"/>
</dbReference>
<dbReference type="FunCoup" id="A5E608">
    <property type="interactions" value="75"/>
</dbReference>
<dbReference type="PANTHER" id="PTHR20959">
    <property type="entry name" value="TRANSPORT AND GOLGI ORGANIZATION PROTEIN 6 FAMILY MEMBER"/>
    <property type="match status" value="1"/>
</dbReference>
<feature type="region of interest" description="Disordered" evidence="2">
    <location>
        <begin position="666"/>
        <end position="692"/>
    </location>
</feature>
<feature type="domain" description="RNA polymerase II assembly factor Rtp1 C-terminal" evidence="4">
    <location>
        <begin position="776"/>
        <end position="881"/>
    </location>
</feature>
<gene>
    <name evidence="6" type="ORF">LELG_05047</name>
</gene>
<protein>
    <recommendedName>
        <fullName evidence="8">RNA polymerase II assembly factor Rtp1 C-terminal domain-containing protein</fullName>
    </recommendedName>
</protein>
<dbReference type="Pfam" id="PF23565">
    <property type="entry name" value="ARM_TANGO6"/>
    <property type="match status" value="1"/>
</dbReference>
<dbReference type="InterPro" id="IPR039600">
    <property type="entry name" value="TANGO6/Rtp1"/>
</dbReference>
<dbReference type="HOGENOM" id="CLU_006300_1_0_1"/>
<feature type="compositionally biased region" description="Acidic residues" evidence="2">
    <location>
        <begin position="678"/>
        <end position="692"/>
    </location>
</feature>
<feature type="region of interest" description="Disordered" evidence="2">
    <location>
        <begin position="1"/>
        <end position="49"/>
    </location>
</feature>
<dbReference type="GeneID" id="5230889"/>
<dbReference type="InterPro" id="IPR019414">
    <property type="entry name" value="Rtp1_C2"/>
</dbReference>
<dbReference type="Gene3D" id="1.25.10.10">
    <property type="entry name" value="Leucine-rich Repeat Variant"/>
    <property type="match status" value="1"/>
</dbReference>
<evidence type="ECO:0008006" key="8">
    <source>
        <dbReference type="Google" id="ProtNLM"/>
    </source>
</evidence>
<evidence type="ECO:0000256" key="2">
    <source>
        <dbReference type="SAM" id="MobiDB-lite"/>
    </source>
</evidence>
<evidence type="ECO:0000259" key="4">
    <source>
        <dbReference type="Pfam" id="PF10363"/>
    </source>
</evidence>
<dbReference type="eggNOG" id="KOG4653">
    <property type="taxonomic scope" value="Eukaryota"/>
</dbReference>
<evidence type="ECO:0000259" key="5">
    <source>
        <dbReference type="Pfam" id="PF23565"/>
    </source>
</evidence>
<comment type="similarity">
    <text evidence="1">Belongs to the Tango6 family.</text>
</comment>
<dbReference type="InterPro" id="IPR019451">
    <property type="entry name" value="Rtp1_C1"/>
</dbReference>
<dbReference type="OrthoDB" id="39591at2759"/>
<dbReference type="Pfam" id="PF10363">
    <property type="entry name" value="RTP1_C1"/>
    <property type="match status" value="1"/>
</dbReference>
<dbReference type="Proteomes" id="UP000001996">
    <property type="component" value="Unassembled WGS sequence"/>
</dbReference>
<keyword evidence="7" id="KW-1185">Reference proteome</keyword>
<dbReference type="InParanoid" id="A5E608"/>
<dbReference type="KEGG" id="lel:PVL30_005185"/>
<feature type="domain" description="RNA polymerase II assembly factor Rtp1 C-terminal" evidence="3">
    <location>
        <begin position="980"/>
        <end position="1007"/>
    </location>
</feature>
<dbReference type="EMBL" id="CH981531">
    <property type="protein sequence ID" value="EDK46866.1"/>
    <property type="molecule type" value="Genomic_DNA"/>
</dbReference>
<dbReference type="InterPro" id="IPR011989">
    <property type="entry name" value="ARM-like"/>
</dbReference>
<organism evidence="6 7">
    <name type="scientific">Lodderomyces elongisporus (strain ATCC 11503 / CBS 2605 / JCM 1781 / NBRC 1676 / NRRL YB-4239)</name>
    <name type="common">Yeast</name>
    <name type="synonym">Saccharomyces elongisporus</name>
    <dbReference type="NCBI Taxonomy" id="379508"/>
    <lineage>
        <taxon>Eukaryota</taxon>
        <taxon>Fungi</taxon>
        <taxon>Dikarya</taxon>
        <taxon>Ascomycota</taxon>
        <taxon>Saccharomycotina</taxon>
        <taxon>Pichiomycetes</taxon>
        <taxon>Debaryomycetaceae</taxon>
        <taxon>Candida/Lodderomyces clade</taxon>
        <taxon>Lodderomyces</taxon>
    </lineage>
</organism>
<dbReference type="OMA" id="KRAYGAP"/>
<feature type="domain" description="TANGO6 HEAT repeat" evidence="5">
    <location>
        <begin position="314"/>
        <end position="488"/>
    </location>
</feature>
<reference evidence="6 7" key="1">
    <citation type="journal article" date="2009" name="Nature">
        <title>Evolution of pathogenicity and sexual reproduction in eight Candida genomes.</title>
        <authorList>
            <person name="Butler G."/>
            <person name="Rasmussen M.D."/>
            <person name="Lin M.F."/>
            <person name="Santos M.A."/>
            <person name="Sakthikumar S."/>
            <person name="Munro C.A."/>
            <person name="Rheinbay E."/>
            <person name="Grabherr M."/>
            <person name="Forche A."/>
            <person name="Reedy J.L."/>
            <person name="Agrafioti I."/>
            <person name="Arnaud M.B."/>
            <person name="Bates S."/>
            <person name="Brown A.J."/>
            <person name="Brunke S."/>
            <person name="Costanzo M.C."/>
            <person name="Fitzpatrick D.A."/>
            <person name="de Groot P.W."/>
            <person name="Harris D."/>
            <person name="Hoyer L.L."/>
            <person name="Hube B."/>
            <person name="Klis F.M."/>
            <person name="Kodira C."/>
            <person name="Lennard N."/>
            <person name="Logue M.E."/>
            <person name="Martin R."/>
            <person name="Neiman A.M."/>
            <person name="Nikolaou E."/>
            <person name="Quail M.A."/>
            <person name="Quinn J."/>
            <person name="Santos M.C."/>
            <person name="Schmitzberger F.F."/>
            <person name="Sherlock G."/>
            <person name="Shah P."/>
            <person name="Silverstein K.A."/>
            <person name="Skrzypek M.S."/>
            <person name="Soll D."/>
            <person name="Staggs R."/>
            <person name="Stansfield I."/>
            <person name="Stumpf M.P."/>
            <person name="Sudbery P.E."/>
            <person name="Srikantha T."/>
            <person name="Zeng Q."/>
            <person name="Berman J."/>
            <person name="Berriman M."/>
            <person name="Heitman J."/>
            <person name="Gow N.A."/>
            <person name="Lorenz M.C."/>
            <person name="Birren B.W."/>
            <person name="Kellis M."/>
            <person name="Cuomo C.A."/>
        </authorList>
    </citation>
    <scope>NUCLEOTIDE SEQUENCE [LARGE SCALE GENOMIC DNA]</scope>
    <source>
        <strain evidence="7">ATCC 11503 / BCRC 21390 / CBS 2605 / JCM 1781 / NBRC 1676 / NRRL YB-4239</strain>
    </source>
</reference>
<dbReference type="VEuPathDB" id="FungiDB:LELG_05047"/>
<dbReference type="SUPFAM" id="SSF48371">
    <property type="entry name" value="ARM repeat"/>
    <property type="match status" value="1"/>
</dbReference>
<dbReference type="PANTHER" id="PTHR20959:SF1">
    <property type="entry name" value="TRANSPORT AND GOLGI ORGANIZATION PROTEIN 6 HOMOLOG"/>
    <property type="match status" value="1"/>
</dbReference>
<proteinExistence type="inferred from homology"/>
<sequence>MAPKIEELPDDYHNQPEQPVQEDLQVKPPIKKNPFAAKRGTTMRRNPDEVYPERRGLNKLDYLGDKPLDLLFQKLEKILESPYDEITIEQLSEKIFHGQEQDQSCSRYNVIKFLMDQLIQVQEASLESRVGENSSLITISLHDLKTFGKLVNTIVILGVYPALSAFHIGIPFAKRKLKDTTDKSRPAHIAKLEPSPAMELLLLLYEKFYILFQTRSDVTDLLSKGTGFTDFLTIAIALITIPRCNNINNNIGNNNGNSKEQIILQFRGVEKIAETYELLQTYSLLLTTPSPSYFKQFVMQKIQILPYDAPRGDGLLTLIEYVLGLREQEDIDITKFDQVANVVLLKPKEIKTTDYFTSIGKQSYNLLVNINRPHVASCVTYIMEKLWERNKLVVNDFFLQQIWRVFEPRERKKSLSNIKNENLLVLVSEKEFNNGINVLISISRKGLEASLYHAVMEPVILPLWGYYLFLKKNGKSVEIISTILTSYFTVIKDFDENSFTGVDKIRKNLLFDGGNEEKWKYEVGVNGLPQIVKRTAEFTSQSKEVKLTKFIEDIDFACTNFVSLLKDVDDEIVHAIFIETLRQWLSGNKGNGDLASPGAGAGAGAGVGSGYNFVLGETGQNPFIKLMDLKVLEGIGQTFKESLARTPHEMLTIVHSFLENLPDEADSMQGINTTKDADSDDEDDENFSDENEKESLLPVLLELLSAILTESDVVIDKSSSAVLLKIKTSLSNIIDEGLNSNVKSSAEALQQRITNLLSGEIATATNKIDAQKTMLSRAITSLNDPLVPIRAHGLYLLRQLVEMRSEVISLDFVINLHLVQLKDPEPYIYLNVIKGLGALIEWEEIPVLKILCGLYRSKDTELDERLRIGEVLLKYIQLANETFAGESAELVVESTLSVIRTHDEDNRIRMSAMSLLGICCKVHPLGLIGHLEAALDCAIGILNLETSKEQAIMRRAAVMLIQDLVIGTSETDKVEFPKKYQRQISTLLKYVEHTDNDIFVREQIQNLNLN</sequence>
<dbReference type="AlphaFoldDB" id="A5E608"/>
<name>A5E608_LODEL</name>
<evidence type="ECO:0000313" key="6">
    <source>
        <dbReference type="EMBL" id="EDK46866.1"/>
    </source>
</evidence>
<evidence type="ECO:0000313" key="7">
    <source>
        <dbReference type="Proteomes" id="UP000001996"/>
    </source>
</evidence>
<dbReference type="GO" id="GO:0009306">
    <property type="term" value="P:protein secretion"/>
    <property type="evidence" value="ECO:0007669"/>
    <property type="project" value="TreeGrafter"/>
</dbReference>
<accession>A5E608</accession>
<evidence type="ECO:0000259" key="3">
    <source>
        <dbReference type="Pfam" id="PF10304"/>
    </source>
</evidence>
<feature type="compositionally biased region" description="Basic and acidic residues" evidence="2">
    <location>
        <begin position="1"/>
        <end position="14"/>
    </location>
</feature>
<dbReference type="InterPro" id="IPR057407">
    <property type="entry name" value="HEAT_TANGO6"/>
</dbReference>
<evidence type="ECO:0000256" key="1">
    <source>
        <dbReference type="ARBA" id="ARBA00005724"/>
    </source>
</evidence>